<name>A0AAQ3RDM0_9PEZI</name>
<keyword evidence="2" id="KW-1185">Reference proteome</keyword>
<protein>
    <submittedName>
        <fullName evidence="1">Uncharacterized protein</fullName>
    </submittedName>
</protein>
<accession>A0AAQ3RDM0</accession>
<dbReference type="InterPro" id="IPR029058">
    <property type="entry name" value="AB_hydrolase_fold"/>
</dbReference>
<evidence type="ECO:0000313" key="1">
    <source>
        <dbReference type="EMBL" id="WPH03568.1"/>
    </source>
</evidence>
<dbReference type="Proteomes" id="UP001303373">
    <property type="component" value="Chromosome 10"/>
</dbReference>
<sequence>MSNLGGGVSLGVDGDYSIKYSSYKTIQDSYDTSKALFSEAGCNQTAESAQVACFETVPALTLVELSDVARYVVQDVGKNASTAHVPVMFGILADDDGSFVTYPKTPVKDELSGLELINNVSPEYAQSMISSGLYPSPDTGNLTLDTFNISSRLHTDVEFRCVDQSTVYARTRSGAFPSAYFYQLDRSIAGYDPNNVGNPPVTASHPLGDPSLPYFKLHAGDLEFAFGTILPTQTREPQD</sequence>
<organism evidence="1 2">
    <name type="scientific">Acrodontium crateriforme</name>
    <dbReference type="NCBI Taxonomy" id="150365"/>
    <lineage>
        <taxon>Eukaryota</taxon>
        <taxon>Fungi</taxon>
        <taxon>Dikarya</taxon>
        <taxon>Ascomycota</taxon>
        <taxon>Pezizomycotina</taxon>
        <taxon>Dothideomycetes</taxon>
        <taxon>Dothideomycetidae</taxon>
        <taxon>Mycosphaerellales</taxon>
        <taxon>Teratosphaeriaceae</taxon>
        <taxon>Acrodontium</taxon>
    </lineage>
</organism>
<dbReference type="EMBL" id="CP138589">
    <property type="protein sequence ID" value="WPH03568.1"/>
    <property type="molecule type" value="Genomic_DNA"/>
</dbReference>
<dbReference type="AlphaFoldDB" id="A0AAQ3RDM0"/>
<dbReference type="Gene3D" id="3.40.50.1820">
    <property type="entry name" value="alpha/beta hydrolase"/>
    <property type="match status" value="1"/>
</dbReference>
<evidence type="ECO:0000313" key="2">
    <source>
        <dbReference type="Proteomes" id="UP001303373"/>
    </source>
</evidence>
<proteinExistence type="predicted"/>
<reference evidence="1 2" key="1">
    <citation type="submission" date="2023-11" db="EMBL/GenBank/DDBJ databases">
        <title>An acidophilic fungus is an integral part of prey digestion in a carnivorous sundew plant.</title>
        <authorList>
            <person name="Tsai I.J."/>
        </authorList>
    </citation>
    <scope>NUCLEOTIDE SEQUENCE [LARGE SCALE GENOMIC DNA]</scope>
    <source>
        <strain evidence="1">169a</strain>
    </source>
</reference>
<gene>
    <name evidence="1" type="ORF">R9X50_00644900</name>
</gene>
<dbReference type="SUPFAM" id="SSF53474">
    <property type="entry name" value="alpha/beta-Hydrolases"/>
    <property type="match status" value="1"/>
</dbReference>